<gene>
    <name evidence="2" type="primary">LOC113508297</name>
</gene>
<accession>A0A7E5X1K6</accession>
<dbReference type="RefSeq" id="XP_026747050.1">
    <property type="nucleotide sequence ID" value="XM_026891249.1"/>
</dbReference>
<dbReference type="KEGG" id="tnl:113508297"/>
<keyword evidence="1" id="KW-1185">Reference proteome</keyword>
<dbReference type="InParanoid" id="A0A7E5X1K6"/>
<organism evidence="1 2">
    <name type="scientific">Trichoplusia ni</name>
    <name type="common">Cabbage looper</name>
    <dbReference type="NCBI Taxonomy" id="7111"/>
    <lineage>
        <taxon>Eukaryota</taxon>
        <taxon>Metazoa</taxon>
        <taxon>Ecdysozoa</taxon>
        <taxon>Arthropoda</taxon>
        <taxon>Hexapoda</taxon>
        <taxon>Insecta</taxon>
        <taxon>Pterygota</taxon>
        <taxon>Neoptera</taxon>
        <taxon>Endopterygota</taxon>
        <taxon>Lepidoptera</taxon>
        <taxon>Glossata</taxon>
        <taxon>Ditrysia</taxon>
        <taxon>Noctuoidea</taxon>
        <taxon>Noctuidae</taxon>
        <taxon>Plusiinae</taxon>
        <taxon>Trichoplusia</taxon>
    </lineage>
</organism>
<evidence type="ECO:0000313" key="1">
    <source>
        <dbReference type="Proteomes" id="UP000322000"/>
    </source>
</evidence>
<sequence length="120" mass="13815">MFHYRVHTASFWCHHGIRGLDWSRLASFFRNCTVRSVTPIKSEKESSCQKNVCNCRLEDPDQSPGAQKSFFCHSLSQGPLFISVQSLKVKFRIQTGRAFLSTFYSEKQNDQLQGQLDSSF</sequence>
<proteinExistence type="predicted"/>
<name>A0A7E5X1K6_TRINI</name>
<dbReference type="AlphaFoldDB" id="A0A7E5X1K6"/>
<dbReference type="GeneID" id="113508297"/>
<reference evidence="2" key="1">
    <citation type="submission" date="2025-08" db="UniProtKB">
        <authorList>
            <consortium name="RefSeq"/>
        </authorList>
    </citation>
    <scope>IDENTIFICATION</scope>
</reference>
<evidence type="ECO:0000313" key="2">
    <source>
        <dbReference type="RefSeq" id="XP_026747050.1"/>
    </source>
</evidence>
<protein>
    <submittedName>
        <fullName evidence="2">Uncharacterized protein LOC113508297</fullName>
    </submittedName>
</protein>
<dbReference type="Proteomes" id="UP000322000">
    <property type="component" value="Chromosome 1"/>
</dbReference>